<evidence type="ECO:0000256" key="4">
    <source>
        <dbReference type="SAM" id="SignalP"/>
    </source>
</evidence>
<dbReference type="GO" id="GO:0043129">
    <property type="term" value="P:surfactant homeostasis"/>
    <property type="evidence" value="ECO:0000318"/>
    <property type="project" value="GO_Central"/>
</dbReference>
<dbReference type="InParanoid" id="A0A1D5RI97"/>
<dbReference type="AlphaFoldDB" id="A0A1D5RI97"/>
<reference evidence="6" key="3">
    <citation type="submission" date="2025-08" db="UniProtKB">
        <authorList>
            <consortium name="Ensembl"/>
        </authorList>
    </citation>
    <scope>IDENTIFICATION</scope>
    <source>
        <strain evidence="6">17573</strain>
    </source>
</reference>
<dbReference type="Proteomes" id="UP000006718">
    <property type="component" value="Chromosome 10"/>
</dbReference>
<reference evidence="6" key="2">
    <citation type="submission" date="2019-01" db="EMBL/GenBank/DDBJ databases">
        <authorList>
            <person name="Graves T."/>
            <person name="Eichler E.E."/>
            <person name="Wilson R.K."/>
        </authorList>
    </citation>
    <scope>NUCLEOTIDE SEQUENCE [LARGE SCALE GENOMIC DNA]</scope>
    <source>
        <strain evidence="6">17573</strain>
    </source>
</reference>
<feature type="domain" description="Lipid-binding serum glycoprotein N-terminal" evidence="5">
    <location>
        <begin position="47"/>
        <end position="206"/>
    </location>
</feature>
<gene>
    <name evidence="6" type="primary">BPIFA4</name>
</gene>
<evidence type="ECO:0000256" key="1">
    <source>
        <dbReference type="ARBA" id="ARBA00004613"/>
    </source>
</evidence>
<evidence type="ECO:0000259" key="5">
    <source>
        <dbReference type="Pfam" id="PF01273"/>
    </source>
</evidence>
<dbReference type="GO" id="GO:0008289">
    <property type="term" value="F:lipid binding"/>
    <property type="evidence" value="ECO:0007669"/>
    <property type="project" value="InterPro"/>
</dbReference>
<dbReference type="GO" id="GO:0005576">
    <property type="term" value="C:extracellular region"/>
    <property type="evidence" value="ECO:0007669"/>
    <property type="project" value="UniProtKB-SubCell"/>
</dbReference>
<dbReference type="VEuPathDB" id="HostDB:ENSMMUG00000042013"/>
<proteinExistence type="inferred from homology"/>
<keyword evidence="7" id="KW-1185">Reference proteome</keyword>
<dbReference type="Pfam" id="PF01273">
    <property type="entry name" value="LBP_BPI_CETP"/>
    <property type="match status" value="1"/>
</dbReference>
<sequence length="229" mass="25294">MLNVSGLFILLCGLLASSSAQEVLAGVSSQLLNDLTQGLLRADFLPSLQTISLQKSLSSAFDVVSGLLDILGPPLTNEIDTVRIQVKNPQLLQVSIESTPQRKEATVRVPFISELIVQLLTLKPFTANMQSDIKVQIRLEKNVGGRYELAFGNCRLLPEAIWIQTGAQLAPAAKFVVANIERNLKNIVAHDMGQKVCPVINKWLYNLEQHVVKELINLVLLQEKYQVTI</sequence>
<dbReference type="FunCoup" id="A0A1D5RI97">
    <property type="interactions" value="4"/>
</dbReference>
<keyword evidence="3" id="KW-0964">Secreted</keyword>
<comment type="subcellular location">
    <subcellularLocation>
        <location evidence="1">Secreted</location>
    </subcellularLocation>
</comment>
<reference evidence="7" key="1">
    <citation type="journal article" date="2007" name="Science">
        <title>Evolutionary and biomedical insights from the rhesus macaque genome.</title>
        <authorList>
            <person name="Gibbs R.A."/>
            <person name="Rogers J."/>
            <person name="Katze M.G."/>
            <person name="Bumgarner R."/>
            <person name="Weinstock G.M."/>
            <person name="Mardis E.R."/>
            <person name="Remington K.A."/>
            <person name="Strausberg R.L."/>
            <person name="Venter J.C."/>
            <person name="Wilson R.K."/>
            <person name="Batzer M.A."/>
            <person name="Bustamante C.D."/>
            <person name="Eichler E.E."/>
            <person name="Hahn M.W."/>
            <person name="Hardison R.C."/>
            <person name="Makova K.D."/>
            <person name="Miller W."/>
            <person name="Milosavljevic A."/>
            <person name="Palermo R.E."/>
            <person name="Siepel A."/>
            <person name="Sikela J.M."/>
            <person name="Attaway T."/>
            <person name="Bell S."/>
            <person name="Bernard K.E."/>
            <person name="Buhay C.J."/>
            <person name="Chandrabose M.N."/>
            <person name="Dao M."/>
            <person name="Davis C."/>
            <person name="Delehaunty K.D."/>
            <person name="Ding Y."/>
            <person name="Dinh H.H."/>
            <person name="Dugan-Rocha S."/>
            <person name="Fulton L.A."/>
            <person name="Gabisi R.A."/>
            <person name="Garner T.T."/>
            <person name="Godfrey J."/>
            <person name="Hawes A.C."/>
            <person name="Hernandez J."/>
            <person name="Hines S."/>
            <person name="Holder M."/>
            <person name="Hume J."/>
            <person name="Jhangiani S.N."/>
            <person name="Joshi V."/>
            <person name="Khan Z.M."/>
            <person name="Kirkness E.F."/>
            <person name="Cree A."/>
            <person name="Fowler R.G."/>
            <person name="Lee S."/>
            <person name="Lewis L.R."/>
            <person name="Li Z."/>
            <person name="Liu Y.-S."/>
            <person name="Moore S.M."/>
            <person name="Muzny D."/>
            <person name="Nazareth L.V."/>
            <person name="Ngo D.N."/>
            <person name="Okwuonu G.O."/>
            <person name="Pai G."/>
            <person name="Parker D."/>
            <person name="Paul H.A."/>
            <person name="Pfannkoch C."/>
            <person name="Pohl C.S."/>
            <person name="Rogers Y.-H.C."/>
            <person name="Ruiz S.J."/>
            <person name="Sabo A."/>
            <person name="Santibanez J."/>
            <person name="Schneider B.W."/>
            <person name="Smith S.M."/>
            <person name="Sodergren E."/>
            <person name="Svatek A.F."/>
            <person name="Utterback T.R."/>
            <person name="Vattathil S."/>
            <person name="Warren W."/>
            <person name="White C.S."/>
            <person name="Chinwalla A.T."/>
            <person name="Feng Y."/>
            <person name="Halpern A.L."/>
            <person name="Hillier L.W."/>
            <person name="Huang X."/>
            <person name="Minx P."/>
            <person name="Nelson J.O."/>
            <person name="Pepin K.H."/>
            <person name="Qin X."/>
            <person name="Sutton G.G."/>
            <person name="Venter E."/>
            <person name="Walenz B.P."/>
            <person name="Wallis J.W."/>
            <person name="Worley K.C."/>
            <person name="Yang S.-P."/>
            <person name="Jones S.M."/>
            <person name="Marra M.A."/>
            <person name="Rocchi M."/>
            <person name="Schein J.E."/>
            <person name="Baertsch R."/>
            <person name="Clarke L."/>
            <person name="Csuros M."/>
            <person name="Glasscock J."/>
            <person name="Harris R.A."/>
            <person name="Havlak P."/>
            <person name="Jackson A.R."/>
            <person name="Jiang H."/>
            <person name="Liu Y."/>
            <person name="Messina D.N."/>
            <person name="Shen Y."/>
            <person name="Song H.X.-Z."/>
            <person name="Wylie T."/>
            <person name="Zhang L."/>
            <person name="Birney E."/>
            <person name="Han K."/>
            <person name="Konkel M.K."/>
            <person name="Lee J."/>
            <person name="Smit A.F.A."/>
            <person name="Ullmer B."/>
            <person name="Wang H."/>
            <person name="Xing J."/>
            <person name="Burhans R."/>
            <person name="Cheng Z."/>
            <person name="Karro J.E."/>
            <person name="Ma J."/>
            <person name="Raney B."/>
            <person name="She X."/>
            <person name="Cox M.J."/>
            <person name="Demuth J.P."/>
            <person name="Dumas L.J."/>
            <person name="Han S.-G."/>
            <person name="Hopkins J."/>
            <person name="Karimpour-Fard A."/>
            <person name="Kim Y.H."/>
            <person name="Pollack J.R."/>
            <person name="Vinar T."/>
            <person name="Addo-Quaye C."/>
            <person name="Degenhardt J."/>
            <person name="Denby A."/>
            <person name="Hubisz M.J."/>
            <person name="Indap A."/>
            <person name="Kosiol C."/>
            <person name="Lahn B.T."/>
            <person name="Lawson H.A."/>
            <person name="Marklein A."/>
            <person name="Nielsen R."/>
            <person name="Vallender E.J."/>
            <person name="Clark A.G."/>
            <person name="Ferguson B."/>
            <person name="Hernandez R.D."/>
            <person name="Hirani K."/>
            <person name="Kehrer-Sawatzki H."/>
            <person name="Kolb J."/>
            <person name="Patil S."/>
            <person name="Pu L.-L."/>
            <person name="Ren Y."/>
            <person name="Smith D.G."/>
            <person name="Wheeler D.A."/>
            <person name="Schenck I."/>
            <person name="Ball E.V."/>
            <person name="Chen R."/>
            <person name="Cooper D.N."/>
            <person name="Giardine B."/>
            <person name="Hsu F."/>
            <person name="Kent W.J."/>
            <person name="Lesk A."/>
            <person name="Nelson D.L."/>
            <person name="O'brien W.E."/>
            <person name="Pruefer K."/>
            <person name="Stenson P.D."/>
            <person name="Wallace J.C."/>
            <person name="Ke H."/>
            <person name="Liu X.-M."/>
            <person name="Wang P."/>
            <person name="Xiang A.P."/>
            <person name="Yang F."/>
            <person name="Barber G.P."/>
            <person name="Haussler D."/>
            <person name="Karolchik D."/>
            <person name="Kern A.D."/>
            <person name="Kuhn R.M."/>
            <person name="Smith K.E."/>
            <person name="Zwieg A.S."/>
        </authorList>
    </citation>
    <scope>NUCLEOTIDE SEQUENCE [LARGE SCALE GENOMIC DNA]</scope>
    <source>
        <strain evidence="7">17573</strain>
    </source>
</reference>
<evidence type="ECO:0000313" key="7">
    <source>
        <dbReference type="Proteomes" id="UP000006718"/>
    </source>
</evidence>
<feature type="chain" id="PRO_5023883884" evidence="4">
    <location>
        <begin position="21"/>
        <end position="229"/>
    </location>
</feature>
<reference evidence="6" key="4">
    <citation type="submission" date="2025-09" db="UniProtKB">
        <authorList>
            <consortium name="Ensembl"/>
        </authorList>
    </citation>
    <scope>IDENTIFICATION</scope>
    <source>
        <strain evidence="6">17573</strain>
    </source>
</reference>
<dbReference type="GeneTree" id="ENSGT01100000263546"/>
<evidence type="ECO:0000256" key="2">
    <source>
        <dbReference type="ARBA" id="ARBA00009020"/>
    </source>
</evidence>
<dbReference type="InterPro" id="IPR051902">
    <property type="entry name" value="BPI_fold-superfamily_member"/>
</dbReference>
<dbReference type="STRING" id="9544.ENSMMUP00000060041"/>
<dbReference type="InterPro" id="IPR017943">
    <property type="entry name" value="Bactericidal_perm-incr_a/b_dom"/>
</dbReference>
<name>A0A1D5RI97_MACMU</name>
<dbReference type="Gene3D" id="3.15.10.10">
    <property type="entry name" value="Bactericidal permeability-increasing protein, domain 1"/>
    <property type="match status" value="1"/>
</dbReference>
<keyword evidence="4" id="KW-0732">Signal</keyword>
<dbReference type="PANTHER" id="PTHR47015:SF3">
    <property type="entry name" value="BPIFA4P PROTEIN-RELATED"/>
    <property type="match status" value="1"/>
</dbReference>
<dbReference type="Bgee" id="ENSMMUG00000042013">
    <property type="expression patterns" value="Expressed in spermatid and 2 other cell types or tissues"/>
</dbReference>
<protein>
    <submittedName>
        <fullName evidence="6">BPI fold containing family A, member 4</fullName>
    </submittedName>
</protein>
<dbReference type="SUPFAM" id="SSF55394">
    <property type="entry name" value="Bactericidal permeability-increasing protein, BPI"/>
    <property type="match status" value="1"/>
</dbReference>
<accession>A0A1D5RI97</accession>
<evidence type="ECO:0000256" key="3">
    <source>
        <dbReference type="ARBA" id="ARBA00022525"/>
    </source>
</evidence>
<dbReference type="InterPro" id="IPR017942">
    <property type="entry name" value="Lipid-bd_serum_glycop_N"/>
</dbReference>
<dbReference type="Ensembl" id="ENSMMUT00000074917.2">
    <property type="protein sequence ID" value="ENSMMUP00000060041.2"/>
    <property type="gene ID" value="ENSMMUG00000042013.2"/>
</dbReference>
<evidence type="ECO:0000313" key="6">
    <source>
        <dbReference type="Ensembl" id="ENSMMUP00000060041.2"/>
    </source>
</evidence>
<comment type="similarity">
    <text evidence="2">Belongs to the BPI/LBP/Plunc superfamily. Plunc family.</text>
</comment>
<dbReference type="PANTHER" id="PTHR47015">
    <property type="entry name" value="BPI FOLD-CONTAINING FAMILY A MEMBER 1"/>
    <property type="match status" value="1"/>
</dbReference>
<feature type="signal peptide" evidence="4">
    <location>
        <begin position="1"/>
        <end position="20"/>
    </location>
</feature>
<organism evidence="6 7">
    <name type="scientific">Macaca mulatta</name>
    <name type="common">Rhesus macaque</name>
    <dbReference type="NCBI Taxonomy" id="9544"/>
    <lineage>
        <taxon>Eukaryota</taxon>
        <taxon>Metazoa</taxon>
        <taxon>Chordata</taxon>
        <taxon>Craniata</taxon>
        <taxon>Vertebrata</taxon>
        <taxon>Euteleostomi</taxon>
        <taxon>Mammalia</taxon>
        <taxon>Eutheria</taxon>
        <taxon>Euarchontoglires</taxon>
        <taxon>Primates</taxon>
        <taxon>Haplorrhini</taxon>
        <taxon>Catarrhini</taxon>
        <taxon>Cercopithecidae</taxon>
        <taxon>Cercopithecinae</taxon>
        <taxon>Macaca</taxon>
    </lineage>
</organism>
<dbReference type="OMA" id="QTIDFQG"/>